<evidence type="ECO:0000256" key="1">
    <source>
        <dbReference type="SAM" id="MobiDB-lite"/>
    </source>
</evidence>
<feature type="compositionally biased region" description="Polar residues" evidence="1">
    <location>
        <begin position="144"/>
        <end position="154"/>
    </location>
</feature>
<dbReference type="AlphaFoldDB" id="A0AAN8WSH8"/>
<feature type="compositionally biased region" description="Basic and acidic residues" evidence="1">
    <location>
        <begin position="200"/>
        <end position="214"/>
    </location>
</feature>
<feature type="non-terminal residue" evidence="2">
    <location>
        <position position="1"/>
    </location>
</feature>
<reference evidence="2 3" key="1">
    <citation type="submission" date="2023-11" db="EMBL/GenBank/DDBJ databases">
        <title>Halocaridina rubra genome assembly.</title>
        <authorList>
            <person name="Smith C."/>
        </authorList>
    </citation>
    <scope>NUCLEOTIDE SEQUENCE [LARGE SCALE GENOMIC DNA]</scope>
    <source>
        <strain evidence="2">EP-1</strain>
        <tissue evidence="2">Whole</tissue>
    </source>
</reference>
<feature type="region of interest" description="Disordered" evidence="1">
    <location>
        <begin position="121"/>
        <end position="263"/>
    </location>
</feature>
<dbReference type="EMBL" id="JAXCGZ010017544">
    <property type="protein sequence ID" value="KAK7067963.1"/>
    <property type="molecule type" value="Genomic_DNA"/>
</dbReference>
<sequence length="293" mass="33224">DQMFGVVMVDVGRGLPNYASHLELYYTALYAQHPRHLLHCHSHLDHPLHHCSQDLLHQEPLILVPLNTPTRKHKRRKRRGDQGLTSPFRVLLGASVKLREESLKQKLADLTERNERIREAIRREKQANDPSLSVKLRRRIGFKNSPSGAESGNTGDIEGQRETTAEEQRQATRNVTEQESETQEKSSRDDSSKAEGSGGKTERISTSRTEEKGEVANVDIENELAVTHSPTTVSKEVSKAKEEGAEEENTLSKRDDDNVSWGDKEDFRKSVESFSKRRVSYKKATGNYLEDDI</sequence>
<dbReference type="Proteomes" id="UP001381693">
    <property type="component" value="Unassembled WGS sequence"/>
</dbReference>
<comment type="caution">
    <text evidence="2">The sequence shown here is derived from an EMBL/GenBank/DDBJ whole genome shotgun (WGS) entry which is preliminary data.</text>
</comment>
<feature type="compositionally biased region" description="Basic and acidic residues" evidence="1">
    <location>
        <begin position="158"/>
        <end position="170"/>
    </location>
</feature>
<evidence type="ECO:0000313" key="3">
    <source>
        <dbReference type="Proteomes" id="UP001381693"/>
    </source>
</evidence>
<accession>A0AAN8WSH8</accession>
<protein>
    <submittedName>
        <fullName evidence="2">Uncharacterized protein</fullName>
    </submittedName>
</protein>
<name>A0AAN8WSH8_HALRR</name>
<feature type="compositionally biased region" description="Basic and acidic residues" evidence="1">
    <location>
        <begin position="182"/>
        <end position="193"/>
    </location>
</feature>
<organism evidence="2 3">
    <name type="scientific">Halocaridina rubra</name>
    <name type="common">Hawaiian red shrimp</name>
    <dbReference type="NCBI Taxonomy" id="373956"/>
    <lineage>
        <taxon>Eukaryota</taxon>
        <taxon>Metazoa</taxon>
        <taxon>Ecdysozoa</taxon>
        <taxon>Arthropoda</taxon>
        <taxon>Crustacea</taxon>
        <taxon>Multicrustacea</taxon>
        <taxon>Malacostraca</taxon>
        <taxon>Eumalacostraca</taxon>
        <taxon>Eucarida</taxon>
        <taxon>Decapoda</taxon>
        <taxon>Pleocyemata</taxon>
        <taxon>Caridea</taxon>
        <taxon>Atyoidea</taxon>
        <taxon>Atyidae</taxon>
        <taxon>Halocaridina</taxon>
    </lineage>
</organism>
<gene>
    <name evidence="2" type="ORF">SK128_025131</name>
</gene>
<evidence type="ECO:0000313" key="2">
    <source>
        <dbReference type="EMBL" id="KAK7067963.1"/>
    </source>
</evidence>
<feature type="compositionally biased region" description="Basic and acidic residues" evidence="1">
    <location>
        <begin position="250"/>
        <end position="263"/>
    </location>
</feature>
<proteinExistence type="predicted"/>
<keyword evidence="3" id="KW-1185">Reference proteome</keyword>